<dbReference type="Proteomes" id="UP000013111">
    <property type="component" value="Unassembled WGS sequence"/>
</dbReference>
<accession>A0A831EJK0</accession>
<name>A0A831EJK0_ERWAM</name>
<dbReference type="EMBL" id="CAPB01000011">
    <property type="protein sequence ID" value="CCO93380.1"/>
    <property type="molecule type" value="Genomic_DNA"/>
</dbReference>
<dbReference type="AlphaFoldDB" id="A0A831EJK0"/>
<evidence type="ECO:0000313" key="2">
    <source>
        <dbReference type="Proteomes" id="UP000013111"/>
    </source>
</evidence>
<reference evidence="1 2" key="1">
    <citation type="submission" date="2012-11" db="EMBL/GenBank/DDBJ databases">
        <authorList>
            <person name="Linke B."/>
        </authorList>
    </citation>
    <scope>NUCLEOTIDE SEQUENCE [LARGE SCALE GENOMIC DNA]</scope>
    <source>
        <strain evidence="2">CFBP 1232</strain>
    </source>
</reference>
<gene>
    <name evidence="1" type="ORF">BN437_1439</name>
</gene>
<evidence type="ECO:0000313" key="1">
    <source>
        <dbReference type="EMBL" id="CCO93380.1"/>
    </source>
</evidence>
<comment type="caution">
    <text evidence="1">The sequence shown here is derived from an EMBL/GenBank/DDBJ whole genome shotgun (WGS) entry which is preliminary data.</text>
</comment>
<sequence>MRIARYFFAIKPHFLASPLLARAKFTFLLQQK</sequence>
<proteinExistence type="predicted"/>
<organism evidence="1 2">
    <name type="scientific">Erwinia amylovora NBRC 12687 = CFBP 1232</name>
    <dbReference type="NCBI Taxonomy" id="1219359"/>
    <lineage>
        <taxon>Bacteria</taxon>
        <taxon>Pseudomonadati</taxon>
        <taxon>Pseudomonadota</taxon>
        <taxon>Gammaproteobacteria</taxon>
        <taxon>Enterobacterales</taxon>
        <taxon>Erwiniaceae</taxon>
        <taxon>Erwinia</taxon>
    </lineage>
</organism>
<protein>
    <submittedName>
        <fullName evidence="1">Uncharacterized protein</fullName>
    </submittedName>
</protein>
<reference evidence="1 2" key="2">
    <citation type="submission" date="2013-04" db="EMBL/GenBank/DDBJ databases">
        <title>Comparative genomics of 12 strains of Erwinia amylovora identifies a pan-genome with a large conserved core and provides insights into host specificity.</title>
        <authorList>
            <person name="Mann R.A."/>
            <person name="Smits T.H.M."/>
            <person name="Buehlmann A."/>
            <person name="Blom J."/>
            <person name="Goesmann A."/>
            <person name="Frey J.E."/>
            <person name="Plummer K.M."/>
            <person name="Beer S.V."/>
            <person name="Luck J."/>
            <person name="Duffy B."/>
            <person name="Rodoni B."/>
        </authorList>
    </citation>
    <scope>NUCLEOTIDE SEQUENCE [LARGE SCALE GENOMIC DNA]</scope>
    <source>
        <strain evidence="2">CFBP 1232</strain>
    </source>
</reference>